<keyword evidence="3" id="KW-1185">Reference proteome</keyword>
<evidence type="ECO:0000313" key="3">
    <source>
        <dbReference type="Proteomes" id="UP000050761"/>
    </source>
</evidence>
<dbReference type="InterPro" id="IPR027124">
    <property type="entry name" value="Swc5/CFDP1/2"/>
</dbReference>
<dbReference type="InterPro" id="IPR036691">
    <property type="entry name" value="Endo/exonu/phosph_ase_sf"/>
</dbReference>
<dbReference type="OrthoDB" id="418748at2759"/>
<reference evidence="2 3" key="1">
    <citation type="submission" date="2018-11" db="EMBL/GenBank/DDBJ databases">
        <authorList>
            <consortium name="Pathogen Informatics"/>
        </authorList>
    </citation>
    <scope>NUCLEOTIDE SEQUENCE [LARGE SCALE GENOMIC DNA]</scope>
</reference>
<dbReference type="GO" id="GO:0003824">
    <property type="term" value="F:catalytic activity"/>
    <property type="evidence" value="ECO:0007669"/>
    <property type="project" value="InterPro"/>
</dbReference>
<dbReference type="WBParaSite" id="HPBE_0000817001-mRNA-1">
    <property type="protein sequence ID" value="HPBE_0000817001-mRNA-1"/>
    <property type="gene ID" value="HPBE_0000817001"/>
</dbReference>
<gene>
    <name evidence="2" type="ORF">HPBE_LOCUS8171</name>
</gene>
<accession>A0A3P8BRE4</accession>
<sequence>MTGRSKEVADLMKRRRIEVLCLQETRWKGAKANEIGEGVKLFYNGEDTKGNGVGIAIAESLKDSTIMSVYAPQTGCPEYDKDEFYLAREEAIRVHGGKVVGLLNPDGERNLDLVVAHNLAICSTFFAKRKSQKVTYASGGRRRKMDESRRHPGEKALPENRPGCKGPPGRRGRITAQTLGSGS</sequence>
<dbReference type="PANTHER" id="PTHR23227">
    <property type="entry name" value="BUCENTAUR RELATED"/>
    <property type="match status" value="1"/>
</dbReference>
<evidence type="ECO:0000313" key="4">
    <source>
        <dbReference type="WBParaSite" id="HPBE_0000817001-mRNA-1"/>
    </source>
</evidence>
<dbReference type="AlphaFoldDB" id="A0A183FLL1"/>
<name>A0A183FLL1_HELPZ</name>
<protein>
    <submittedName>
        <fullName evidence="4">Endo/exonuclease/phosphatase domain-containing protein</fullName>
    </submittedName>
</protein>
<feature type="compositionally biased region" description="Basic and acidic residues" evidence="1">
    <location>
        <begin position="144"/>
        <end position="158"/>
    </location>
</feature>
<dbReference type="Proteomes" id="UP000050761">
    <property type="component" value="Unassembled WGS sequence"/>
</dbReference>
<reference evidence="4" key="2">
    <citation type="submission" date="2019-09" db="UniProtKB">
        <authorList>
            <consortium name="WormBaseParasite"/>
        </authorList>
    </citation>
    <scope>IDENTIFICATION</scope>
</reference>
<evidence type="ECO:0000313" key="2">
    <source>
        <dbReference type="EMBL" id="VDO75255.1"/>
    </source>
</evidence>
<accession>A0A183FLL1</accession>
<proteinExistence type="predicted"/>
<feature type="region of interest" description="Disordered" evidence="1">
    <location>
        <begin position="136"/>
        <end position="183"/>
    </location>
</feature>
<dbReference type="Gene3D" id="3.60.10.10">
    <property type="entry name" value="Endonuclease/exonuclease/phosphatase"/>
    <property type="match status" value="1"/>
</dbReference>
<dbReference type="PANTHER" id="PTHR23227:SF83">
    <property type="entry name" value="ENDONUCLEASE_EXONUCLEASE_PHOSPHATASE DOMAIN-CONTAINING PROTEIN"/>
    <property type="match status" value="1"/>
</dbReference>
<dbReference type="EMBL" id="UZAH01026079">
    <property type="protein sequence ID" value="VDO75255.1"/>
    <property type="molecule type" value="Genomic_DNA"/>
</dbReference>
<organism evidence="3 4">
    <name type="scientific">Heligmosomoides polygyrus</name>
    <name type="common">Parasitic roundworm</name>
    <dbReference type="NCBI Taxonomy" id="6339"/>
    <lineage>
        <taxon>Eukaryota</taxon>
        <taxon>Metazoa</taxon>
        <taxon>Ecdysozoa</taxon>
        <taxon>Nematoda</taxon>
        <taxon>Chromadorea</taxon>
        <taxon>Rhabditida</taxon>
        <taxon>Rhabditina</taxon>
        <taxon>Rhabditomorpha</taxon>
        <taxon>Strongyloidea</taxon>
        <taxon>Heligmosomidae</taxon>
        <taxon>Heligmosomoides</taxon>
    </lineage>
</organism>
<dbReference type="SUPFAM" id="SSF56219">
    <property type="entry name" value="DNase I-like"/>
    <property type="match status" value="1"/>
</dbReference>
<evidence type="ECO:0000256" key="1">
    <source>
        <dbReference type="SAM" id="MobiDB-lite"/>
    </source>
</evidence>